<dbReference type="PANTHER" id="PTHR19241">
    <property type="entry name" value="ATP-BINDING CASSETTE TRANSPORTER"/>
    <property type="match status" value="1"/>
</dbReference>
<evidence type="ECO:0000259" key="11">
    <source>
        <dbReference type="PROSITE" id="PS50893"/>
    </source>
</evidence>
<keyword evidence="13" id="KW-1185">Reference proteome</keyword>
<dbReference type="GO" id="GO:0016887">
    <property type="term" value="F:ATP hydrolysis activity"/>
    <property type="evidence" value="ECO:0007669"/>
    <property type="project" value="InterPro"/>
</dbReference>
<comment type="caution">
    <text evidence="12">The sequence shown here is derived from an EMBL/GenBank/DDBJ whole genome shotgun (WGS) entry which is preliminary data.</text>
</comment>
<feature type="transmembrane region" description="Helical" evidence="10">
    <location>
        <begin position="649"/>
        <end position="668"/>
    </location>
</feature>
<dbReference type="GO" id="GO:1990961">
    <property type="term" value="P:xenobiotic detoxification by transmembrane export across the plasma membrane"/>
    <property type="evidence" value="ECO:0007669"/>
    <property type="project" value="InterPro"/>
</dbReference>
<dbReference type="GO" id="GO:0005524">
    <property type="term" value="F:ATP binding"/>
    <property type="evidence" value="ECO:0007669"/>
    <property type="project" value="UniProtKB-KW"/>
</dbReference>
<dbReference type="FunFam" id="3.40.50.300:FF:001262">
    <property type="entry name" value="ABC transporter CDR4"/>
    <property type="match status" value="1"/>
</dbReference>
<evidence type="ECO:0000256" key="3">
    <source>
        <dbReference type="ARBA" id="ARBA00022692"/>
    </source>
</evidence>
<feature type="transmembrane region" description="Helical" evidence="10">
    <location>
        <begin position="618"/>
        <end position="637"/>
    </location>
</feature>
<dbReference type="GO" id="GO:0016020">
    <property type="term" value="C:membrane"/>
    <property type="evidence" value="ECO:0007669"/>
    <property type="project" value="UniProtKB-SubCell"/>
</dbReference>
<evidence type="ECO:0000256" key="4">
    <source>
        <dbReference type="ARBA" id="ARBA00022737"/>
    </source>
</evidence>
<evidence type="ECO:0000256" key="9">
    <source>
        <dbReference type="SAM" id="MobiDB-lite"/>
    </source>
</evidence>
<reference evidence="12 13" key="1">
    <citation type="submission" date="2019-01" db="EMBL/GenBank/DDBJ databases">
        <title>Draft Genome Sequencing of Zygosaccharomyces mellis Ca-7.</title>
        <authorList>
            <person name="Shiwa Y."/>
            <person name="Kanesaki Y."/>
            <person name="Ishige T."/>
            <person name="Mura K."/>
            <person name="Hori T."/>
            <person name="Tamura T."/>
        </authorList>
    </citation>
    <scope>NUCLEOTIDE SEQUENCE [LARGE SCALE GENOMIC DNA]</scope>
    <source>
        <strain evidence="12 13">Ca-7</strain>
    </source>
</reference>
<dbReference type="InterPro" id="IPR029481">
    <property type="entry name" value="ABC_trans_N"/>
</dbReference>
<comment type="subcellular location">
    <subcellularLocation>
        <location evidence="1">Membrane</location>
        <topology evidence="1">Multi-pass membrane protein</topology>
    </subcellularLocation>
</comment>
<evidence type="ECO:0000313" key="12">
    <source>
        <dbReference type="EMBL" id="GCE99775.1"/>
    </source>
</evidence>
<dbReference type="GO" id="GO:0140359">
    <property type="term" value="F:ABC-type transporter activity"/>
    <property type="evidence" value="ECO:0007669"/>
    <property type="project" value="InterPro"/>
</dbReference>
<feature type="domain" description="ABC transporter" evidence="11">
    <location>
        <begin position="851"/>
        <end position="1094"/>
    </location>
</feature>
<gene>
    <name evidence="12" type="primary">PDR5_1</name>
    <name evidence="12" type="ORF">ZYGM_000753</name>
</gene>
<feature type="domain" description="ABC transporter" evidence="11">
    <location>
        <begin position="146"/>
        <end position="395"/>
    </location>
</feature>
<keyword evidence="3 10" id="KW-0812">Transmembrane</keyword>
<dbReference type="InterPro" id="IPR010929">
    <property type="entry name" value="PDR_CDR_ABC"/>
</dbReference>
<evidence type="ECO:0000256" key="1">
    <source>
        <dbReference type="ARBA" id="ARBA00004141"/>
    </source>
</evidence>
<feature type="transmembrane region" description="Helical" evidence="10">
    <location>
        <begin position="1374"/>
        <end position="1392"/>
    </location>
</feature>
<dbReference type="InterPro" id="IPR013525">
    <property type="entry name" value="ABC2_TM"/>
</dbReference>
<feature type="transmembrane region" description="Helical" evidence="10">
    <location>
        <begin position="1310"/>
        <end position="1331"/>
    </location>
</feature>
<dbReference type="InterPro" id="IPR027417">
    <property type="entry name" value="P-loop_NTPase"/>
</dbReference>
<keyword evidence="8 10" id="KW-0472">Membrane</keyword>
<dbReference type="Gene3D" id="3.40.50.300">
    <property type="entry name" value="P-loop containing nucleotide triphosphate hydrolases"/>
    <property type="match status" value="2"/>
</dbReference>
<keyword evidence="5" id="KW-0547">Nucleotide-binding</keyword>
<name>A0A4C2E6K6_9SACH</name>
<sequence>MCNPEMEVEVEVDSRTPSVYEGFDEASKGRIRELAKDLDKQSVQDVYEVGSRRSLFGSVGSPSVSEGANPMDESEYDERLDPSSERFESKYWVRNMSKLMNSDPEYYKPYSIGCCWDHLSAYGASSDVAYQTNLANLPLQLLQRAYRSVRPAKSEDTFQILKPMEGLVNPGELLVVLGRPGSGCTTLLKSISSNTHGFNLTKDSHLFYNGVSPNDIKRHFRGEVVYNPEADIHLPHLTVWQTLITVARLKTPRNRIRGVDREVWANHFTEVTMATYGLSHTRNTRVGSELVRGVSGGERKRVSIAEVSICGSKFQCWDNATRGLDSATALEFVKALKTQAELMDCSSAVAIYQCSQEAFELFNKVSVLYDGYQIFFGPTDEAKQYFEDMGYECPARQTTADFLTAVTSPAERIIRKDYEEKRISVPQTARDMREYWVNSSNYKTLMQQIEEEKNKDSNLSSLRESHVSKQAKRARASSPYTVSYFQQVKYLLIRDWWRLINSFDITFFQIFGNATMAFILGSMFYKVMKKNSTATFYSRGASMFFAVLFNSFTSMLEIFSLFDARPITEKHRTYSLYHPSADACASALAEVPPRILISVVFNIVFYFLVHFRRDGGRFFFYYMMSLVSSFTMSHLFRTVGSLVNTLSEAMIPAAIILLALSMYTGFAIPATKMHGWSKWIWYINPLSYIFESLMVNEFHGRKFPCAEYIPHGSSYTNVEGKERVCSATGAVAGKDYVLGDDFLKLSYNYQNKHKWRGFGIGMAYAIFFFFVYLFLVEFNEGAKQKGEILIFPHSAIRKMRRQNKLKKNYNDEEEASAAPKENTDKQLLKDFEETGSDDVNETALSKSEAIFHWRNLCYDIQIKKDTRRILDNVDGWVKPGTLTALMGASGAGKTTLLDCLAERITMGVITGDVFVNGKPRDTSFPRSIGYCQQQDLHLTTATVRESLRFSAYLRQSSDVSKQEKDEYVEQVIKILEMETYADAVVGVAGEGLNVEQRKRLTIGVELVAKPRLLLFLDEPTSGLDSQTAWSVCQLMKKLAKHGQAILCTIHQPSAILMQEFDRLLFMQRGGKTVYFGELGEGCKTMINYFEKYGAHKCPIDANPAEWMLEVVGAAPGSHANQDYHEVWKNSTEYVAVKIELDRMENELQGLGDGQSDSGRQKAYATGLFYQCYLVSQRLFQQYWRTPEYLWAKMFLTVFNQLFIGFTFFKADRSMQGLQNQMLSVFMFSVIFNPILQQYLPSFVRQRDLYEARERPSRTYSWKSFIVAQIIVEAPWNLIAGTLAFFIYYYPVGFYSNASMAGQLHERGALFWLYCTAFYVYIGSMGIFVISFNEVDVNGANLASLLYTMALSFCGVMATPKAMPHFWIFMYRVSPLTYFISGVLATGVANVPIECSSYEYVKFSSPGGQNCGEYMADYIKAMGTGYLADPSATTTCEFCQYSSTNDFLNSISSSYKDRWRNYGIFICYIVFNYIAAVFLYWLARVPKNHGKKKNKLLQSQRS</sequence>
<dbReference type="InterPro" id="IPR017871">
    <property type="entry name" value="ABC_transporter-like_CS"/>
</dbReference>
<dbReference type="Proteomes" id="UP000301737">
    <property type="component" value="Unassembled WGS sequence"/>
</dbReference>
<dbReference type="EMBL" id="BIMX01000013">
    <property type="protein sequence ID" value="GCE99775.1"/>
    <property type="molecule type" value="Genomic_DNA"/>
</dbReference>
<protein>
    <submittedName>
        <fullName evidence="12">ATP-binding cassette multidrug transporter pdr5</fullName>
    </submittedName>
</protein>
<dbReference type="OrthoDB" id="245989at2759"/>
<dbReference type="NCBIfam" id="TIGR00956">
    <property type="entry name" value="3a01205"/>
    <property type="match status" value="1"/>
</dbReference>
<feature type="transmembrane region" description="Helical" evidence="10">
    <location>
        <begin position="1461"/>
        <end position="1482"/>
    </location>
</feature>
<proteinExistence type="predicted"/>
<keyword evidence="4" id="KW-0677">Repeat</keyword>
<dbReference type="Pfam" id="PF14510">
    <property type="entry name" value="ABC_trans_N"/>
    <property type="match status" value="1"/>
</dbReference>
<feature type="transmembrane region" description="Helical" evidence="10">
    <location>
        <begin position="507"/>
        <end position="528"/>
    </location>
</feature>
<feature type="transmembrane region" description="Helical" evidence="10">
    <location>
        <begin position="755"/>
        <end position="775"/>
    </location>
</feature>
<feature type="transmembrane region" description="Helical" evidence="10">
    <location>
        <begin position="540"/>
        <end position="562"/>
    </location>
</feature>
<dbReference type="Pfam" id="PF00005">
    <property type="entry name" value="ABC_tran"/>
    <property type="match status" value="2"/>
</dbReference>
<evidence type="ECO:0000313" key="13">
    <source>
        <dbReference type="Proteomes" id="UP000301737"/>
    </source>
</evidence>
<dbReference type="SMART" id="SM00382">
    <property type="entry name" value="AAA"/>
    <property type="match status" value="2"/>
</dbReference>
<feature type="transmembrane region" description="Helical" evidence="10">
    <location>
        <begin position="1259"/>
        <end position="1289"/>
    </location>
</feature>
<evidence type="ECO:0000256" key="5">
    <source>
        <dbReference type="ARBA" id="ARBA00022741"/>
    </source>
</evidence>
<evidence type="ECO:0000256" key="7">
    <source>
        <dbReference type="ARBA" id="ARBA00022989"/>
    </source>
</evidence>
<dbReference type="Pfam" id="PF06422">
    <property type="entry name" value="PDR_CDR"/>
    <property type="match status" value="1"/>
</dbReference>
<dbReference type="InterPro" id="IPR003593">
    <property type="entry name" value="AAA+_ATPase"/>
</dbReference>
<keyword evidence="6 12" id="KW-0067">ATP-binding</keyword>
<dbReference type="PROSITE" id="PS50893">
    <property type="entry name" value="ABC_TRANSPORTER_2"/>
    <property type="match status" value="2"/>
</dbReference>
<dbReference type="InterPro" id="IPR005285">
    <property type="entry name" value="Drug-R_PDR/CDR"/>
</dbReference>
<organism evidence="12 13">
    <name type="scientific">Zygosaccharomyces mellis</name>
    <dbReference type="NCBI Taxonomy" id="42258"/>
    <lineage>
        <taxon>Eukaryota</taxon>
        <taxon>Fungi</taxon>
        <taxon>Dikarya</taxon>
        <taxon>Ascomycota</taxon>
        <taxon>Saccharomycotina</taxon>
        <taxon>Saccharomycetes</taxon>
        <taxon>Saccharomycetales</taxon>
        <taxon>Saccharomycetaceae</taxon>
        <taxon>Zygosaccharomyces</taxon>
    </lineage>
</organism>
<feature type="transmembrane region" description="Helical" evidence="10">
    <location>
        <begin position="1343"/>
        <end position="1362"/>
    </location>
</feature>
<dbReference type="Pfam" id="PF01061">
    <property type="entry name" value="ABC2_membrane"/>
    <property type="match status" value="2"/>
</dbReference>
<accession>A0A4C2E6K6</accession>
<dbReference type="FunFam" id="3.40.50.300:FF:000054">
    <property type="entry name" value="ABC multidrug transporter atrF"/>
    <property type="match status" value="1"/>
</dbReference>
<evidence type="ECO:0000256" key="8">
    <source>
        <dbReference type="ARBA" id="ARBA00023136"/>
    </source>
</evidence>
<dbReference type="PROSITE" id="PS00211">
    <property type="entry name" value="ABC_TRANSPORTER_1"/>
    <property type="match status" value="1"/>
</dbReference>
<dbReference type="InterPro" id="IPR034003">
    <property type="entry name" value="ABCG_PDR_2"/>
</dbReference>
<feature type="transmembrane region" description="Helical" evidence="10">
    <location>
        <begin position="595"/>
        <end position="611"/>
    </location>
</feature>
<dbReference type="CDD" id="cd03232">
    <property type="entry name" value="ABCG_PDR_domain2"/>
    <property type="match status" value="1"/>
</dbReference>
<dbReference type="SUPFAM" id="SSF52540">
    <property type="entry name" value="P-loop containing nucleoside triphosphate hydrolases"/>
    <property type="match status" value="2"/>
</dbReference>
<feature type="transmembrane region" description="Helical" evidence="10">
    <location>
        <begin position="1220"/>
        <end position="1239"/>
    </location>
</feature>
<dbReference type="InterPro" id="IPR003439">
    <property type="entry name" value="ABC_transporter-like_ATP-bd"/>
</dbReference>
<dbReference type="CDD" id="cd03233">
    <property type="entry name" value="ABCG_PDR_domain1"/>
    <property type="match status" value="1"/>
</dbReference>
<keyword evidence="7 10" id="KW-1133">Transmembrane helix</keyword>
<feature type="region of interest" description="Disordered" evidence="9">
    <location>
        <begin position="58"/>
        <end position="80"/>
    </location>
</feature>
<keyword evidence="2" id="KW-0813">Transport</keyword>
<evidence type="ECO:0000256" key="6">
    <source>
        <dbReference type="ARBA" id="ARBA00022840"/>
    </source>
</evidence>
<dbReference type="InterPro" id="IPR034001">
    <property type="entry name" value="ABCG_PDR_1"/>
</dbReference>
<evidence type="ECO:0000256" key="2">
    <source>
        <dbReference type="ARBA" id="ARBA00022448"/>
    </source>
</evidence>
<evidence type="ECO:0000256" key="10">
    <source>
        <dbReference type="SAM" id="Phobius"/>
    </source>
</evidence>